<evidence type="ECO:0000256" key="9">
    <source>
        <dbReference type="ARBA" id="ARBA00022452"/>
    </source>
</evidence>
<keyword evidence="17" id="KW-0472">Membrane</keyword>
<dbReference type="GO" id="GO:0005509">
    <property type="term" value="F:calcium ion binding"/>
    <property type="evidence" value="ECO:0007669"/>
    <property type="project" value="TreeGrafter"/>
</dbReference>
<comment type="catalytic activity">
    <reaction evidence="2">
        <text>a 1,2-diacyl-sn-glycero-3-phosphocholine + H2O = a 1-acyl-sn-glycero-3-phosphocholine + a fatty acid + H(+)</text>
        <dbReference type="Rhea" id="RHEA:15801"/>
        <dbReference type="ChEBI" id="CHEBI:15377"/>
        <dbReference type="ChEBI" id="CHEBI:15378"/>
        <dbReference type="ChEBI" id="CHEBI:28868"/>
        <dbReference type="ChEBI" id="CHEBI:57643"/>
        <dbReference type="ChEBI" id="CHEBI:58168"/>
        <dbReference type="EC" id="3.1.1.4"/>
    </reaction>
</comment>
<evidence type="ECO:0000256" key="11">
    <source>
        <dbReference type="ARBA" id="ARBA00022723"/>
    </source>
</evidence>
<evidence type="ECO:0000256" key="3">
    <source>
        <dbReference type="ARBA" id="ARBA00001913"/>
    </source>
</evidence>
<evidence type="ECO:0000256" key="18">
    <source>
        <dbReference type="ARBA" id="ARBA00023237"/>
    </source>
</evidence>
<sequence length="361" mass="41121">MKRERLCVIGALSGVALFGSMATYAQTYEECLLDKIKNGEGFRTLENVRHECRMLVDAQSINFQSKKSLKSDSSKPRFDKSSDTNKQDDLSESVIGERIEVEKATEYDEFVITPHKPNYILPVSYNHNVNVNPYRTEGYGDKYDDTEIKFQLSVKAPVWSGIFNGYGNMYVAYTNTSWWQAYNSNSAPFRETNHEPELFLTLPVQQSFLGMNLVSVMPGIVHQSNGKGGTLSRSWNRIYTNFVFERGDTVLSLKPWWRIPEKKKSSPDDSQGDDNPDIEKYMGYGELSIGQKIGEHNLMVMLRNNLRPSGNKGAVQVDWSFPLSNRFKGYVQYFNGYGESLIDYNASVSRLSIGVMLTDWL</sequence>
<evidence type="ECO:0000256" key="14">
    <source>
        <dbReference type="ARBA" id="ARBA00022837"/>
    </source>
</evidence>
<keyword evidence="15" id="KW-0442">Lipid degradation</keyword>
<dbReference type="AlphaFoldDB" id="A0A2H9T4D5"/>
<dbReference type="Pfam" id="PF02253">
    <property type="entry name" value="PLA1"/>
    <property type="match status" value="1"/>
</dbReference>
<dbReference type="InterPro" id="IPR036541">
    <property type="entry name" value="PLipase_A1_sf"/>
</dbReference>
<evidence type="ECO:0000256" key="4">
    <source>
        <dbReference type="ARBA" id="ARBA00004571"/>
    </source>
</evidence>
<dbReference type="SUPFAM" id="SSF56931">
    <property type="entry name" value="Outer membrane phospholipase A (OMPLA)"/>
    <property type="match status" value="1"/>
</dbReference>
<comment type="catalytic activity">
    <reaction evidence="1">
        <text>a 1,2-diacyl-sn-glycero-3-phosphocholine + H2O = a 2-acyl-sn-glycero-3-phosphocholine + a fatty acid + H(+)</text>
        <dbReference type="Rhea" id="RHEA:18689"/>
        <dbReference type="ChEBI" id="CHEBI:15377"/>
        <dbReference type="ChEBI" id="CHEBI:15378"/>
        <dbReference type="ChEBI" id="CHEBI:28868"/>
        <dbReference type="ChEBI" id="CHEBI:57643"/>
        <dbReference type="ChEBI" id="CHEBI:57875"/>
        <dbReference type="EC" id="3.1.1.32"/>
    </reaction>
</comment>
<evidence type="ECO:0000256" key="12">
    <source>
        <dbReference type="ARBA" id="ARBA00022729"/>
    </source>
</evidence>
<dbReference type="EC" id="3.1.1.4" evidence="8"/>
<dbReference type="Gene3D" id="2.40.230.10">
    <property type="entry name" value="Phospholipase A1"/>
    <property type="match status" value="1"/>
</dbReference>
<evidence type="ECO:0000313" key="21">
    <source>
        <dbReference type="EMBL" id="PJE78069.1"/>
    </source>
</evidence>
<dbReference type="PANTHER" id="PTHR40457:SF1">
    <property type="entry name" value="PHOSPHOLIPASE A1"/>
    <property type="match status" value="1"/>
</dbReference>
<evidence type="ECO:0000256" key="6">
    <source>
        <dbReference type="ARBA" id="ARBA00011702"/>
    </source>
</evidence>
<organism evidence="21">
    <name type="scientific">invertebrate metagenome</name>
    <dbReference type="NCBI Taxonomy" id="1711999"/>
    <lineage>
        <taxon>unclassified sequences</taxon>
        <taxon>metagenomes</taxon>
        <taxon>organismal metagenomes</taxon>
    </lineage>
</organism>
<comment type="caution">
    <text evidence="21">The sequence shown here is derived from an EMBL/GenBank/DDBJ whole genome shotgun (WGS) entry which is preliminary data.</text>
</comment>
<dbReference type="InterPro" id="IPR003187">
    <property type="entry name" value="PLipase_A1"/>
</dbReference>
<dbReference type="GO" id="GO:0009279">
    <property type="term" value="C:cell outer membrane"/>
    <property type="evidence" value="ECO:0007669"/>
    <property type="project" value="UniProtKB-SubCell"/>
</dbReference>
<gene>
    <name evidence="21" type="primary">pldA</name>
    <name evidence="21" type="ORF">CI610_02998</name>
</gene>
<evidence type="ECO:0000256" key="15">
    <source>
        <dbReference type="ARBA" id="ARBA00022963"/>
    </source>
</evidence>
<dbReference type="EMBL" id="NSIT01000274">
    <property type="protein sequence ID" value="PJE78069.1"/>
    <property type="molecule type" value="Genomic_DNA"/>
</dbReference>
<keyword evidence="11" id="KW-0479">Metal-binding</keyword>
<keyword evidence="13 21" id="KW-0378">Hydrolase</keyword>
<evidence type="ECO:0000256" key="20">
    <source>
        <dbReference type="SAM" id="MobiDB-lite"/>
    </source>
</evidence>
<dbReference type="GO" id="GO:0004623">
    <property type="term" value="F:phospholipase A2 activity"/>
    <property type="evidence" value="ECO:0007669"/>
    <property type="project" value="UniProtKB-EC"/>
</dbReference>
<evidence type="ECO:0000256" key="13">
    <source>
        <dbReference type="ARBA" id="ARBA00022801"/>
    </source>
</evidence>
<evidence type="ECO:0000256" key="7">
    <source>
        <dbReference type="ARBA" id="ARBA00013179"/>
    </source>
</evidence>
<protein>
    <recommendedName>
        <fullName evidence="19">Phosphatidylcholine 1-acylhydrolase</fullName>
        <ecNumber evidence="7">3.1.1.32</ecNumber>
        <ecNumber evidence="8">3.1.1.4</ecNumber>
    </recommendedName>
</protein>
<comment type="cofactor">
    <cofactor evidence="3">
        <name>Ca(2+)</name>
        <dbReference type="ChEBI" id="CHEBI:29108"/>
    </cofactor>
</comment>
<evidence type="ECO:0000256" key="8">
    <source>
        <dbReference type="ARBA" id="ARBA00013278"/>
    </source>
</evidence>
<reference evidence="21" key="1">
    <citation type="journal article" date="2017" name="Appl. Environ. Microbiol.">
        <title>Molecular characterization of an Endozoicomonas-like organism causing infection in king scallop Pecten maximus L.</title>
        <authorList>
            <person name="Cano I."/>
            <person name="van Aerle R."/>
            <person name="Ross S."/>
            <person name="Verner-Jeffreys D.W."/>
            <person name="Paley R.K."/>
            <person name="Rimmer G."/>
            <person name="Ryder D."/>
            <person name="Hooper P."/>
            <person name="Stone D."/>
            <person name="Feist S.W."/>
        </authorList>
    </citation>
    <scope>NUCLEOTIDE SEQUENCE</scope>
</reference>
<keyword evidence="10" id="KW-0812">Transmembrane</keyword>
<name>A0A2H9T4D5_9ZZZZ</name>
<dbReference type="GO" id="GO:0008970">
    <property type="term" value="F:phospholipase A1 activity"/>
    <property type="evidence" value="ECO:0007669"/>
    <property type="project" value="UniProtKB-EC"/>
</dbReference>
<evidence type="ECO:0000256" key="2">
    <source>
        <dbReference type="ARBA" id="ARBA00001604"/>
    </source>
</evidence>
<evidence type="ECO:0000256" key="1">
    <source>
        <dbReference type="ARBA" id="ARBA00000111"/>
    </source>
</evidence>
<dbReference type="CDD" id="cd00541">
    <property type="entry name" value="OMPLA"/>
    <property type="match status" value="1"/>
</dbReference>
<dbReference type="EC" id="3.1.1.32" evidence="7"/>
<dbReference type="PANTHER" id="PTHR40457">
    <property type="entry name" value="PHOSPHOLIPASE A1"/>
    <property type="match status" value="1"/>
</dbReference>
<keyword evidence="18" id="KW-0998">Cell outer membrane</keyword>
<accession>A0A2H9T4D5</accession>
<feature type="compositionally biased region" description="Basic and acidic residues" evidence="20">
    <location>
        <begin position="69"/>
        <end position="92"/>
    </location>
</feature>
<dbReference type="PRINTS" id="PR01486">
    <property type="entry name" value="PHPHLIPASEA1"/>
</dbReference>
<proteinExistence type="inferred from homology"/>
<keyword evidence="9" id="KW-1134">Transmembrane beta strand</keyword>
<evidence type="ECO:0000256" key="10">
    <source>
        <dbReference type="ARBA" id="ARBA00022692"/>
    </source>
</evidence>
<keyword evidence="16" id="KW-0443">Lipid metabolism</keyword>
<comment type="subcellular location">
    <subcellularLocation>
        <location evidence="4">Cell outer membrane</location>
        <topology evidence="4">Multi-pass membrane protein</topology>
    </subcellularLocation>
</comment>
<comment type="subunit">
    <text evidence="6">Homodimer; dimerization is reversible, and the dimeric form is the active one.</text>
</comment>
<dbReference type="GO" id="GO:0016042">
    <property type="term" value="P:lipid catabolic process"/>
    <property type="evidence" value="ECO:0007669"/>
    <property type="project" value="UniProtKB-KW"/>
</dbReference>
<keyword evidence="14" id="KW-0106">Calcium</keyword>
<evidence type="ECO:0000256" key="19">
    <source>
        <dbReference type="ARBA" id="ARBA00032375"/>
    </source>
</evidence>
<comment type="similarity">
    <text evidence="5">Belongs to the phospholipase A1 family.</text>
</comment>
<feature type="region of interest" description="Disordered" evidence="20">
    <location>
        <begin position="67"/>
        <end position="92"/>
    </location>
</feature>
<keyword evidence="12" id="KW-0732">Signal</keyword>
<evidence type="ECO:0000256" key="17">
    <source>
        <dbReference type="ARBA" id="ARBA00023136"/>
    </source>
</evidence>
<evidence type="ECO:0000256" key="5">
    <source>
        <dbReference type="ARBA" id="ARBA00010525"/>
    </source>
</evidence>
<evidence type="ECO:0000256" key="16">
    <source>
        <dbReference type="ARBA" id="ARBA00023098"/>
    </source>
</evidence>